<feature type="compositionally biased region" description="Basic residues" evidence="1">
    <location>
        <begin position="85"/>
        <end position="101"/>
    </location>
</feature>
<feature type="non-terminal residue" evidence="2">
    <location>
        <position position="101"/>
    </location>
</feature>
<dbReference type="AlphaFoldDB" id="A0A6J4JCF0"/>
<gene>
    <name evidence="2" type="ORF">AVDCRST_MAG04-3205</name>
</gene>
<protein>
    <submittedName>
        <fullName evidence="2">Uncharacterized protein</fullName>
    </submittedName>
</protein>
<feature type="region of interest" description="Disordered" evidence="1">
    <location>
        <begin position="1"/>
        <end position="101"/>
    </location>
</feature>
<accession>A0A6J4JCF0</accession>
<reference evidence="2" key="1">
    <citation type="submission" date="2020-02" db="EMBL/GenBank/DDBJ databases">
        <authorList>
            <person name="Meier V. D."/>
        </authorList>
    </citation>
    <scope>NUCLEOTIDE SEQUENCE</scope>
    <source>
        <strain evidence="2">AVDCRST_MAG04</strain>
    </source>
</reference>
<evidence type="ECO:0000313" key="2">
    <source>
        <dbReference type="EMBL" id="CAA9272911.1"/>
    </source>
</evidence>
<feature type="compositionally biased region" description="Basic and acidic residues" evidence="1">
    <location>
        <begin position="17"/>
        <end position="77"/>
    </location>
</feature>
<organism evidence="2">
    <name type="scientific">uncultured Acetobacteraceae bacterium</name>
    <dbReference type="NCBI Taxonomy" id="169975"/>
    <lineage>
        <taxon>Bacteria</taxon>
        <taxon>Pseudomonadati</taxon>
        <taxon>Pseudomonadota</taxon>
        <taxon>Alphaproteobacteria</taxon>
        <taxon>Acetobacterales</taxon>
        <taxon>Acetobacteraceae</taxon>
        <taxon>environmental samples</taxon>
    </lineage>
</organism>
<name>A0A6J4JCF0_9PROT</name>
<evidence type="ECO:0000256" key="1">
    <source>
        <dbReference type="SAM" id="MobiDB-lite"/>
    </source>
</evidence>
<dbReference type="EMBL" id="CADCTL010000232">
    <property type="protein sequence ID" value="CAA9272911.1"/>
    <property type="molecule type" value="Genomic_DNA"/>
</dbReference>
<feature type="non-terminal residue" evidence="2">
    <location>
        <position position="1"/>
    </location>
</feature>
<proteinExistence type="predicted"/>
<sequence length="101" mass="11106">GVLPSAARFLPLGCHGPVEHQGRQADLGREGARGTARNLHDRCDPPRRAGEADARADRARRGEAPALRSDHGDRRAGFEAVSAGRRQRPFRPVRRQRLAEV</sequence>